<reference evidence="2 3" key="1">
    <citation type="submission" date="2015-07" db="EMBL/GenBank/DDBJ databases">
        <title>The genome of Melipona quadrifasciata.</title>
        <authorList>
            <person name="Pan H."/>
            <person name="Kapheim K."/>
        </authorList>
    </citation>
    <scope>NUCLEOTIDE SEQUENCE [LARGE SCALE GENOMIC DNA]</scope>
    <source>
        <strain evidence="2">0111107301</strain>
        <tissue evidence="2">Whole body</tissue>
    </source>
</reference>
<sequence>MTGFVQRSEEKRQQGKKLILHFDVLLKEKQRHKRFLNRIWTCKTYASCKIFARKQRQKKKTKWKKGEGKEKKSRNLGIFLEFFTRSPASRRSVHDNHGSPVPLHATREQKLDSITSVPTHSTDLPRSIETGQGYVHRPYVTFYAANPPTYYPFGHPAGSTHSCTRCSSRRALIQIGTQATIRDRIWATFGQIMTD</sequence>
<evidence type="ECO:0000313" key="3">
    <source>
        <dbReference type="Proteomes" id="UP000053105"/>
    </source>
</evidence>
<keyword evidence="3" id="KW-1185">Reference proteome</keyword>
<gene>
    <name evidence="2" type="ORF">WN51_01557</name>
</gene>
<proteinExistence type="predicted"/>
<protein>
    <submittedName>
        <fullName evidence="2">Uncharacterized protein</fullName>
    </submittedName>
</protein>
<evidence type="ECO:0000313" key="2">
    <source>
        <dbReference type="EMBL" id="KOX72457.1"/>
    </source>
</evidence>
<feature type="region of interest" description="Disordered" evidence="1">
    <location>
        <begin position="90"/>
        <end position="110"/>
    </location>
</feature>
<dbReference type="Proteomes" id="UP000053105">
    <property type="component" value="Unassembled WGS sequence"/>
</dbReference>
<dbReference type="EMBL" id="KQ435821">
    <property type="protein sequence ID" value="KOX72457.1"/>
    <property type="molecule type" value="Genomic_DNA"/>
</dbReference>
<dbReference type="AlphaFoldDB" id="A0A0M8ZWP0"/>
<name>A0A0M8ZWP0_9HYME</name>
<evidence type="ECO:0000256" key="1">
    <source>
        <dbReference type="SAM" id="MobiDB-lite"/>
    </source>
</evidence>
<organism evidence="2 3">
    <name type="scientific">Melipona quadrifasciata</name>
    <dbReference type="NCBI Taxonomy" id="166423"/>
    <lineage>
        <taxon>Eukaryota</taxon>
        <taxon>Metazoa</taxon>
        <taxon>Ecdysozoa</taxon>
        <taxon>Arthropoda</taxon>
        <taxon>Hexapoda</taxon>
        <taxon>Insecta</taxon>
        <taxon>Pterygota</taxon>
        <taxon>Neoptera</taxon>
        <taxon>Endopterygota</taxon>
        <taxon>Hymenoptera</taxon>
        <taxon>Apocrita</taxon>
        <taxon>Aculeata</taxon>
        <taxon>Apoidea</taxon>
        <taxon>Anthophila</taxon>
        <taxon>Apidae</taxon>
        <taxon>Melipona</taxon>
    </lineage>
</organism>
<accession>A0A0M8ZWP0</accession>